<feature type="region of interest" description="Disordered" evidence="13">
    <location>
        <begin position="182"/>
        <end position="210"/>
    </location>
</feature>
<evidence type="ECO:0000256" key="10">
    <source>
        <dbReference type="ARBA" id="ARBA00023012"/>
    </source>
</evidence>
<dbReference type="PROSITE" id="PS50894">
    <property type="entry name" value="HPT"/>
    <property type="match status" value="1"/>
</dbReference>
<dbReference type="InterPro" id="IPR036097">
    <property type="entry name" value="HisK_dim/P_sf"/>
</dbReference>
<keyword evidence="8 17" id="KW-0418">Kinase</keyword>
<dbReference type="SUPFAM" id="SSF55874">
    <property type="entry name" value="ATPase domain of HSP90 chaperone/DNA topoisomerase II/histidine kinase"/>
    <property type="match status" value="1"/>
</dbReference>
<evidence type="ECO:0000256" key="3">
    <source>
        <dbReference type="ARBA" id="ARBA00021495"/>
    </source>
</evidence>
<dbReference type="GO" id="GO:0005524">
    <property type="term" value="F:ATP binding"/>
    <property type="evidence" value="ECO:0007669"/>
    <property type="project" value="UniProtKB-KW"/>
</dbReference>
<dbReference type="CDD" id="cd00731">
    <property type="entry name" value="CheA_reg"/>
    <property type="match status" value="1"/>
</dbReference>
<feature type="compositionally biased region" description="Polar residues" evidence="13">
    <location>
        <begin position="264"/>
        <end position="277"/>
    </location>
</feature>
<evidence type="ECO:0000256" key="9">
    <source>
        <dbReference type="ARBA" id="ARBA00022840"/>
    </source>
</evidence>
<dbReference type="SUPFAM" id="SSF47226">
    <property type="entry name" value="Histidine-containing phosphotransfer domain, HPT domain"/>
    <property type="match status" value="1"/>
</dbReference>
<organism evidence="17 18">
    <name type="scientific">Alteromonas macleodii</name>
    <name type="common">Pseudoalteromonas macleodii</name>
    <dbReference type="NCBI Taxonomy" id="28108"/>
    <lineage>
        <taxon>Bacteria</taxon>
        <taxon>Pseudomonadati</taxon>
        <taxon>Pseudomonadota</taxon>
        <taxon>Gammaproteobacteria</taxon>
        <taxon>Alteromonadales</taxon>
        <taxon>Alteromonadaceae</taxon>
        <taxon>Alteromonas/Salinimonas group</taxon>
        <taxon>Alteromonas</taxon>
    </lineage>
</organism>
<evidence type="ECO:0000256" key="6">
    <source>
        <dbReference type="ARBA" id="ARBA00022679"/>
    </source>
</evidence>
<dbReference type="InterPro" id="IPR008207">
    <property type="entry name" value="Sig_transdc_His_kin_Hpt_dom"/>
</dbReference>
<evidence type="ECO:0000256" key="4">
    <source>
        <dbReference type="ARBA" id="ARBA00022500"/>
    </source>
</evidence>
<dbReference type="InterPro" id="IPR004105">
    <property type="entry name" value="CheA-like_dim"/>
</dbReference>
<dbReference type="InterPro" id="IPR051315">
    <property type="entry name" value="Bact_Chemotaxis_CheA"/>
</dbReference>
<feature type="domain" description="Histidine kinase" evidence="14">
    <location>
        <begin position="345"/>
        <end position="553"/>
    </location>
</feature>
<keyword evidence="18" id="KW-1185">Reference proteome</keyword>
<dbReference type="SMART" id="SM00073">
    <property type="entry name" value="HPT"/>
    <property type="match status" value="1"/>
</dbReference>
<dbReference type="InterPro" id="IPR004358">
    <property type="entry name" value="Sig_transdc_His_kin-like_C"/>
</dbReference>
<dbReference type="SMART" id="SM00387">
    <property type="entry name" value="HATPase_c"/>
    <property type="match status" value="1"/>
</dbReference>
<accession>A0AB36FXV4</accession>
<keyword evidence="9" id="KW-0067">ATP-binding</keyword>
<dbReference type="GO" id="GO:0005737">
    <property type="term" value="C:cytoplasm"/>
    <property type="evidence" value="ECO:0007669"/>
    <property type="project" value="InterPro"/>
</dbReference>
<dbReference type="PROSITE" id="PS50851">
    <property type="entry name" value="CHEW"/>
    <property type="match status" value="1"/>
</dbReference>
<evidence type="ECO:0000256" key="5">
    <source>
        <dbReference type="ARBA" id="ARBA00022553"/>
    </source>
</evidence>
<evidence type="ECO:0000256" key="12">
    <source>
        <dbReference type="PROSITE-ProRule" id="PRU00110"/>
    </source>
</evidence>
<keyword evidence="4" id="KW-0145">Chemotaxis</keyword>
<comment type="catalytic activity">
    <reaction evidence="1">
        <text>ATP + protein L-histidine = ADP + protein N-phospho-L-histidine.</text>
        <dbReference type="EC" id="2.7.13.3"/>
    </reaction>
</comment>
<evidence type="ECO:0000256" key="13">
    <source>
        <dbReference type="SAM" id="MobiDB-lite"/>
    </source>
</evidence>
<dbReference type="Gene3D" id="1.20.120.160">
    <property type="entry name" value="HPT domain"/>
    <property type="match status" value="1"/>
</dbReference>
<name>A0AB36FXV4_ALTMA</name>
<dbReference type="EMBL" id="MIPY01000004">
    <property type="protein sequence ID" value="OES37646.1"/>
    <property type="molecule type" value="Genomic_DNA"/>
</dbReference>
<feature type="domain" description="CheW-like" evidence="15">
    <location>
        <begin position="555"/>
        <end position="689"/>
    </location>
</feature>
<comment type="function">
    <text evidence="11">Involved in the transmission of sensory signals from the chemoreceptors to the flagellar motors. CheA is autophosphorylated; it can transfer its phosphate group to either CheB or CheY.</text>
</comment>
<evidence type="ECO:0000256" key="7">
    <source>
        <dbReference type="ARBA" id="ARBA00022741"/>
    </source>
</evidence>
<evidence type="ECO:0000256" key="11">
    <source>
        <dbReference type="ARBA" id="ARBA00035100"/>
    </source>
</evidence>
<keyword evidence="6" id="KW-0808">Transferase</keyword>
<dbReference type="PROSITE" id="PS50109">
    <property type="entry name" value="HIS_KIN"/>
    <property type="match status" value="1"/>
</dbReference>
<dbReference type="SMART" id="SM01231">
    <property type="entry name" value="H-kinase_dim"/>
    <property type="match status" value="1"/>
</dbReference>
<dbReference type="FunFam" id="3.30.565.10:FF:000016">
    <property type="entry name" value="Chemotaxis protein CheA, putative"/>
    <property type="match status" value="1"/>
</dbReference>
<evidence type="ECO:0000259" key="14">
    <source>
        <dbReference type="PROSITE" id="PS50109"/>
    </source>
</evidence>
<reference evidence="17 18" key="1">
    <citation type="submission" date="2016-09" db="EMBL/GenBank/DDBJ databases">
        <title>Draft Genome Sequence of four Alteromonas macleodii strains isolated from copper coupons and grown long-term at elevated copper levels.</title>
        <authorList>
            <person name="Cusick K."/>
            <person name="Dale J."/>
            <person name="Little B."/>
            <person name="Biffinger J."/>
        </authorList>
    </citation>
    <scope>NUCLEOTIDE SEQUENCE [LARGE SCALE GENOMIC DNA]</scope>
    <source>
        <strain evidence="17 18">KCP01</strain>
    </source>
</reference>
<keyword evidence="5 12" id="KW-0597">Phosphoprotein</keyword>
<evidence type="ECO:0000313" key="17">
    <source>
        <dbReference type="EMBL" id="OES37646.1"/>
    </source>
</evidence>
<dbReference type="InterPro" id="IPR036890">
    <property type="entry name" value="HATPase_C_sf"/>
</dbReference>
<dbReference type="CDD" id="cd00088">
    <property type="entry name" value="HPT"/>
    <property type="match status" value="1"/>
</dbReference>
<evidence type="ECO:0000256" key="8">
    <source>
        <dbReference type="ARBA" id="ARBA00022777"/>
    </source>
</evidence>
<keyword evidence="7" id="KW-0547">Nucleotide-binding</keyword>
<dbReference type="CDD" id="cd16916">
    <property type="entry name" value="HATPase_CheA-like"/>
    <property type="match status" value="1"/>
</dbReference>
<dbReference type="Pfam" id="PF02518">
    <property type="entry name" value="HATPase_c"/>
    <property type="match status" value="1"/>
</dbReference>
<keyword evidence="10" id="KW-0902">Two-component regulatory system</keyword>
<dbReference type="EC" id="2.7.13.3" evidence="2"/>
<dbReference type="InterPro" id="IPR036061">
    <property type="entry name" value="CheW-like_dom_sf"/>
</dbReference>
<dbReference type="Pfam" id="PF01584">
    <property type="entry name" value="CheW"/>
    <property type="match status" value="1"/>
</dbReference>
<dbReference type="PRINTS" id="PR00344">
    <property type="entry name" value="BCTRLSENSOR"/>
</dbReference>
<dbReference type="InterPro" id="IPR002545">
    <property type="entry name" value="CheW-lke_dom"/>
</dbReference>
<feature type="compositionally biased region" description="Acidic residues" evidence="13">
    <location>
        <begin position="200"/>
        <end position="210"/>
    </location>
</feature>
<dbReference type="Pfam" id="PF01627">
    <property type="entry name" value="Hpt"/>
    <property type="match status" value="1"/>
</dbReference>
<dbReference type="SMART" id="SM00260">
    <property type="entry name" value="CheW"/>
    <property type="match status" value="1"/>
</dbReference>
<evidence type="ECO:0000259" key="16">
    <source>
        <dbReference type="PROSITE" id="PS50894"/>
    </source>
</evidence>
<dbReference type="Gene3D" id="2.30.30.40">
    <property type="entry name" value="SH3 Domains"/>
    <property type="match status" value="1"/>
</dbReference>
<dbReference type="RefSeq" id="WP_069943581.1">
    <property type="nucleotide sequence ID" value="NZ_MIPW01000004.1"/>
</dbReference>
<dbReference type="AlphaFoldDB" id="A0AB36FXV4"/>
<dbReference type="GO" id="GO:0000155">
    <property type="term" value="F:phosphorelay sensor kinase activity"/>
    <property type="evidence" value="ECO:0007669"/>
    <property type="project" value="InterPro"/>
</dbReference>
<dbReference type="Pfam" id="PF02895">
    <property type="entry name" value="H-kinase_dim"/>
    <property type="match status" value="1"/>
</dbReference>
<dbReference type="SUPFAM" id="SSF50341">
    <property type="entry name" value="CheW-like"/>
    <property type="match status" value="1"/>
</dbReference>
<proteinExistence type="predicted"/>
<gene>
    <name evidence="17" type="ORF">BFV95_0281</name>
</gene>
<dbReference type="InterPro" id="IPR036641">
    <property type="entry name" value="HPT_dom_sf"/>
</dbReference>
<dbReference type="SUPFAM" id="SSF47384">
    <property type="entry name" value="Homodimeric domain of signal transducing histidine kinase"/>
    <property type="match status" value="1"/>
</dbReference>
<comment type="caution">
    <text evidence="17">The sequence shown here is derived from an EMBL/GenBank/DDBJ whole genome shotgun (WGS) entry which is preliminary data.</text>
</comment>
<dbReference type="GO" id="GO:0006935">
    <property type="term" value="P:chemotaxis"/>
    <property type="evidence" value="ECO:0007669"/>
    <property type="project" value="UniProtKB-KW"/>
</dbReference>
<evidence type="ECO:0000256" key="2">
    <source>
        <dbReference type="ARBA" id="ARBA00012438"/>
    </source>
</evidence>
<feature type="modified residue" description="Phosphohistidine" evidence="12">
    <location>
        <position position="48"/>
    </location>
</feature>
<protein>
    <recommendedName>
        <fullName evidence="3">Chemotaxis protein CheA</fullName>
        <ecNumber evidence="2">2.7.13.3</ecNumber>
    </recommendedName>
</protein>
<feature type="region of interest" description="Disordered" evidence="13">
    <location>
        <begin position="256"/>
        <end position="307"/>
    </location>
</feature>
<dbReference type="Proteomes" id="UP000095392">
    <property type="component" value="Unassembled WGS sequence"/>
</dbReference>
<dbReference type="Gene3D" id="3.30.565.10">
    <property type="entry name" value="Histidine kinase-like ATPase, C-terminal domain"/>
    <property type="match status" value="1"/>
</dbReference>
<evidence type="ECO:0000256" key="1">
    <source>
        <dbReference type="ARBA" id="ARBA00000085"/>
    </source>
</evidence>
<dbReference type="InterPro" id="IPR005467">
    <property type="entry name" value="His_kinase_dom"/>
</dbReference>
<dbReference type="FunFam" id="2.30.30.40:FF:000048">
    <property type="entry name" value="Chemotaxis protein CheA, putative"/>
    <property type="match status" value="1"/>
</dbReference>
<dbReference type="Gene3D" id="1.10.287.560">
    <property type="entry name" value="Histidine kinase CheA-like, homodimeric domain"/>
    <property type="match status" value="1"/>
</dbReference>
<dbReference type="PANTHER" id="PTHR43395:SF10">
    <property type="entry name" value="CHEMOTAXIS PROTEIN CHEA"/>
    <property type="match status" value="1"/>
</dbReference>
<sequence length="697" mass="75435">MSIDIEQFHGVFFDESDEHLDDMEQLLMSLDVESPDPEELNSIFRAAHSIKGGSGIFGFDALMNLTHVMENLLDKARNNELSVTADIVNVLLETLDVLKDTLNAYRDETPVPEDSIAERIKILNGVINGQSTDLAPGDGDDASEVSVNAQNESAQDDSFGFFDDEPNSAIEAADDSFGFFDNEPVNEALSHGDNTKSENNDDDGFGFFDDEISKNTVDAQTETTNAETAEVEQGFGFFEDAPSATNINTSLEIASSNNAQSASTQLNTATTSNNDKAPTSGVAPTTTQAKTPPKPPAKKSTARESASIRVDTTKIDAMVNLVGELVITQSMLSMIGQDVEGQVGERLQLAIDELQRNTREIQESVMSMRMLPLTATFNRFPRLVRDLAGKLGKQVELVLQGGSTEIDKSLIEKIVDPLTHLVRNSIDHGIEMPDKRVAAGKPEKGTVILSAEQKGGSIIISIIDDGGGLHRDKILDKARSNGLTVSDDMPDSEVWQLIFQPGFSTAEAITDVSGRGVGMDVVRRNIESIGGRIDIESSAGEGSAFFIHLPLTLAIVDGMCVSVGKQIFVIPLLNIIESFQPTKQQLKTLGNDTVLYIRDQYWPLVPLYDFMEVEDAALSPTEGIVVLLESSKKRFGVLVDALVGQQQVVIKSLEEHYRKVAGIAGATIMGDGKVALIIDADSIATTYTSSQIEELLS</sequence>
<dbReference type="PANTHER" id="PTHR43395">
    <property type="entry name" value="SENSOR HISTIDINE KINASE CHEA"/>
    <property type="match status" value="1"/>
</dbReference>
<evidence type="ECO:0000313" key="18">
    <source>
        <dbReference type="Proteomes" id="UP000095392"/>
    </source>
</evidence>
<dbReference type="InterPro" id="IPR003594">
    <property type="entry name" value="HATPase_dom"/>
</dbReference>
<dbReference type="InterPro" id="IPR037006">
    <property type="entry name" value="CheA-like_homodim_sf"/>
</dbReference>
<feature type="domain" description="HPt" evidence="16">
    <location>
        <begin position="1"/>
        <end position="105"/>
    </location>
</feature>
<evidence type="ECO:0000259" key="15">
    <source>
        <dbReference type="PROSITE" id="PS50851"/>
    </source>
</evidence>